<evidence type="ECO:0000313" key="2">
    <source>
        <dbReference type="EMBL" id="KAH3729788.1"/>
    </source>
</evidence>
<keyword evidence="1" id="KW-0378">Hydrolase</keyword>
<dbReference type="AlphaFoldDB" id="A0A9D4CT12"/>
<reference evidence="2" key="1">
    <citation type="journal article" date="2019" name="bioRxiv">
        <title>The Genome of the Zebra Mussel, Dreissena polymorpha: A Resource for Invasive Species Research.</title>
        <authorList>
            <person name="McCartney M.A."/>
            <person name="Auch B."/>
            <person name="Kono T."/>
            <person name="Mallez S."/>
            <person name="Zhang Y."/>
            <person name="Obille A."/>
            <person name="Becker A."/>
            <person name="Abrahante J.E."/>
            <person name="Garbe J."/>
            <person name="Badalamenti J.P."/>
            <person name="Herman A."/>
            <person name="Mangelson H."/>
            <person name="Liachko I."/>
            <person name="Sullivan S."/>
            <person name="Sone E.D."/>
            <person name="Koren S."/>
            <person name="Silverstein K.A.T."/>
            <person name="Beckman K.B."/>
            <person name="Gohl D.M."/>
        </authorList>
    </citation>
    <scope>NUCLEOTIDE SEQUENCE</scope>
    <source>
        <strain evidence="2">Duluth1</strain>
        <tissue evidence="2">Whole animal</tissue>
    </source>
</reference>
<proteinExistence type="predicted"/>
<organism evidence="2 3">
    <name type="scientific">Dreissena polymorpha</name>
    <name type="common">Zebra mussel</name>
    <name type="synonym">Mytilus polymorpha</name>
    <dbReference type="NCBI Taxonomy" id="45954"/>
    <lineage>
        <taxon>Eukaryota</taxon>
        <taxon>Metazoa</taxon>
        <taxon>Spiralia</taxon>
        <taxon>Lophotrochozoa</taxon>
        <taxon>Mollusca</taxon>
        <taxon>Bivalvia</taxon>
        <taxon>Autobranchia</taxon>
        <taxon>Heteroconchia</taxon>
        <taxon>Euheterodonta</taxon>
        <taxon>Imparidentia</taxon>
        <taxon>Neoheterodontei</taxon>
        <taxon>Myida</taxon>
        <taxon>Dreissenoidea</taxon>
        <taxon>Dreissenidae</taxon>
        <taxon>Dreissena</taxon>
    </lineage>
</organism>
<dbReference type="EMBL" id="JAIWYP010000012">
    <property type="protein sequence ID" value="KAH3729788.1"/>
    <property type="molecule type" value="Genomic_DNA"/>
</dbReference>
<protein>
    <submittedName>
        <fullName evidence="2">Uncharacterized protein</fullName>
    </submittedName>
</protein>
<keyword evidence="3" id="KW-1185">Reference proteome</keyword>
<dbReference type="PANTHER" id="PTHR11046">
    <property type="entry name" value="OLIGORIBONUCLEASE, MITOCHONDRIAL"/>
    <property type="match status" value="1"/>
</dbReference>
<keyword evidence="1" id="KW-0540">Nuclease</keyword>
<sequence length="80" mass="8942">MKDFLEKFGAGNKLLQSLLIDLKTPEFVAGVKALGLISKLVTCPLWTVLEDEDISITDMNVKYLQRVTFLDDSSKISSHL</sequence>
<dbReference type="Proteomes" id="UP000828390">
    <property type="component" value="Unassembled WGS sequence"/>
</dbReference>
<gene>
    <name evidence="2" type="ORF">DPMN_055766</name>
</gene>
<comment type="caution">
    <text evidence="2">The sequence shown here is derived from an EMBL/GenBank/DDBJ whole genome shotgun (WGS) entry which is preliminary data.</text>
</comment>
<evidence type="ECO:0000256" key="1">
    <source>
        <dbReference type="ARBA" id="ARBA00022722"/>
    </source>
</evidence>
<accession>A0A9D4CT12</accession>
<name>A0A9D4CT12_DREPO</name>
<reference evidence="2" key="2">
    <citation type="submission" date="2020-11" db="EMBL/GenBank/DDBJ databases">
        <authorList>
            <person name="McCartney M.A."/>
            <person name="Auch B."/>
            <person name="Kono T."/>
            <person name="Mallez S."/>
            <person name="Becker A."/>
            <person name="Gohl D.M."/>
            <person name="Silverstein K.A.T."/>
            <person name="Koren S."/>
            <person name="Bechman K.B."/>
            <person name="Herman A."/>
            <person name="Abrahante J.E."/>
            <person name="Garbe J."/>
        </authorList>
    </citation>
    <scope>NUCLEOTIDE SEQUENCE</scope>
    <source>
        <strain evidence="2">Duluth1</strain>
        <tissue evidence="2">Whole animal</tissue>
    </source>
</reference>
<dbReference type="InterPro" id="IPR022894">
    <property type="entry name" value="Oligoribonuclease"/>
</dbReference>
<dbReference type="GO" id="GO:0000175">
    <property type="term" value="F:3'-5'-RNA exonuclease activity"/>
    <property type="evidence" value="ECO:0007669"/>
    <property type="project" value="InterPro"/>
</dbReference>
<dbReference type="PANTHER" id="PTHR11046:SF25">
    <property type="match status" value="1"/>
</dbReference>
<evidence type="ECO:0000313" key="3">
    <source>
        <dbReference type="Proteomes" id="UP000828390"/>
    </source>
</evidence>